<protein>
    <submittedName>
        <fullName evidence="12">Mitochondrial cytochrome</fullName>
    </submittedName>
</protein>
<dbReference type="GO" id="GO:0051537">
    <property type="term" value="F:2 iron, 2 sulfur cluster binding"/>
    <property type="evidence" value="ECO:0007669"/>
    <property type="project" value="UniProtKB-KW"/>
</dbReference>
<evidence type="ECO:0000256" key="4">
    <source>
        <dbReference type="ARBA" id="ARBA00022723"/>
    </source>
</evidence>
<keyword evidence="4" id="KW-0479">Metal-binding</keyword>
<dbReference type="InterPro" id="IPR042216">
    <property type="entry name" value="MitoNEET_CISD"/>
</dbReference>
<dbReference type="InterPro" id="IPR037396">
    <property type="entry name" value="FMN_HAD"/>
</dbReference>
<dbReference type="InterPro" id="IPR000262">
    <property type="entry name" value="FMN-dep_DH"/>
</dbReference>
<dbReference type="PROSITE" id="PS50255">
    <property type="entry name" value="CYTOCHROME_B5_2"/>
    <property type="match status" value="1"/>
</dbReference>
<dbReference type="AlphaFoldDB" id="A0A061S3A4"/>
<reference evidence="12" key="1">
    <citation type="submission" date="2014-05" db="EMBL/GenBank/DDBJ databases">
        <title>The transcriptome of the halophilic microalga Tetraselmis sp. GSL018 isolated from the Great Salt Lake, Utah.</title>
        <authorList>
            <person name="Jinkerson R.E."/>
            <person name="D'Adamo S."/>
            <person name="Posewitz M.C."/>
        </authorList>
    </citation>
    <scope>NUCLEOTIDE SEQUENCE</scope>
    <source>
        <strain evidence="12">GSL018</strain>
    </source>
</reference>
<evidence type="ECO:0000256" key="3">
    <source>
        <dbReference type="ARBA" id="ARBA00022714"/>
    </source>
</evidence>
<feature type="domain" description="Cytochrome b5 heme-binding" evidence="10">
    <location>
        <begin position="234"/>
        <end position="311"/>
    </location>
</feature>
<keyword evidence="6" id="KW-0408">Iron</keyword>
<evidence type="ECO:0000259" key="10">
    <source>
        <dbReference type="PROSITE" id="PS50255"/>
    </source>
</evidence>
<name>A0A061S3A4_9CHLO</name>
<dbReference type="SUPFAM" id="SSF51395">
    <property type="entry name" value="FMN-linked oxidoreductases"/>
    <property type="match status" value="1"/>
</dbReference>
<dbReference type="PANTHER" id="PTHR10578:SF148">
    <property type="entry name" value="L-LACTATE DEHYDROGENASE (CYTOCHROME)"/>
    <property type="match status" value="1"/>
</dbReference>
<keyword evidence="3" id="KW-0001">2Fe-2S</keyword>
<dbReference type="PANTHER" id="PTHR10578">
    <property type="entry name" value="S -2-HYDROXY-ACID OXIDASE-RELATED"/>
    <property type="match status" value="1"/>
</dbReference>
<dbReference type="GO" id="GO:0046872">
    <property type="term" value="F:metal ion binding"/>
    <property type="evidence" value="ECO:0007669"/>
    <property type="project" value="UniProtKB-KW"/>
</dbReference>
<dbReference type="SMART" id="SM00704">
    <property type="entry name" value="ZnF_CDGSH"/>
    <property type="match status" value="2"/>
</dbReference>
<dbReference type="Gene3D" id="3.20.20.70">
    <property type="entry name" value="Aldolase class I"/>
    <property type="match status" value="1"/>
</dbReference>
<evidence type="ECO:0000259" key="11">
    <source>
        <dbReference type="PROSITE" id="PS51349"/>
    </source>
</evidence>
<evidence type="ECO:0000256" key="8">
    <source>
        <dbReference type="ARBA" id="ARBA00034078"/>
    </source>
</evidence>
<evidence type="ECO:0000256" key="7">
    <source>
        <dbReference type="ARBA" id="ARBA00023014"/>
    </source>
</evidence>
<dbReference type="EMBL" id="GBEZ01008004">
    <property type="protein sequence ID" value="JAC77499.1"/>
    <property type="molecule type" value="Transcribed_RNA"/>
</dbReference>
<dbReference type="Pfam" id="PF09360">
    <property type="entry name" value="zf-CDGSH"/>
    <property type="match status" value="2"/>
</dbReference>
<dbReference type="PROSITE" id="PS00191">
    <property type="entry name" value="CYTOCHROME_B5_1"/>
    <property type="match status" value="1"/>
</dbReference>
<accession>A0A061S3A4</accession>
<evidence type="ECO:0000256" key="2">
    <source>
        <dbReference type="ARBA" id="ARBA00022617"/>
    </source>
</evidence>
<evidence type="ECO:0000256" key="6">
    <source>
        <dbReference type="ARBA" id="ARBA00023004"/>
    </source>
</evidence>
<keyword evidence="5" id="KW-0560">Oxidoreductase</keyword>
<organism evidence="12">
    <name type="scientific">Tetraselmis sp. GSL018</name>
    <dbReference type="NCBI Taxonomy" id="582737"/>
    <lineage>
        <taxon>Eukaryota</taxon>
        <taxon>Viridiplantae</taxon>
        <taxon>Chlorophyta</taxon>
        <taxon>core chlorophytes</taxon>
        <taxon>Chlorodendrophyceae</taxon>
        <taxon>Chlorodendrales</taxon>
        <taxon>Chlorodendraceae</taxon>
        <taxon>Tetraselmis</taxon>
    </lineage>
</organism>
<dbReference type="GO" id="GO:0005737">
    <property type="term" value="C:cytoplasm"/>
    <property type="evidence" value="ECO:0007669"/>
    <property type="project" value="UniProtKB-ARBA"/>
</dbReference>
<feature type="compositionally biased region" description="Basic and acidic residues" evidence="9">
    <location>
        <begin position="212"/>
        <end position="225"/>
    </location>
</feature>
<evidence type="ECO:0000313" key="12">
    <source>
        <dbReference type="EMBL" id="JAC77499.1"/>
    </source>
</evidence>
<dbReference type="Pfam" id="PF01070">
    <property type="entry name" value="FMN_dh"/>
    <property type="match status" value="1"/>
</dbReference>
<evidence type="ECO:0000256" key="1">
    <source>
        <dbReference type="ARBA" id="ARBA00001917"/>
    </source>
</evidence>
<evidence type="ECO:0000256" key="9">
    <source>
        <dbReference type="SAM" id="MobiDB-lite"/>
    </source>
</evidence>
<dbReference type="InterPro" id="IPR013785">
    <property type="entry name" value="Aldolase_TIM"/>
</dbReference>
<dbReference type="SUPFAM" id="SSF55856">
    <property type="entry name" value="Cytochrome b5-like heme/steroid binding domain"/>
    <property type="match status" value="1"/>
</dbReference>
<dbReference type="InterPro" id="IPR001199">
    <property type="entry name" value="Cyt_B5-like_heme/steroid-bd"/>
</dbReference>
<evidence type="ECO:0000256" key="5">
    <source>
        <dbReference type="ARBA" id="ARBA00023002"/>
    </source>
</evidence>
<comment type="cofactor">
    <cofactor evidence="8">
        <name>[2Fe-2S] cluster</name>
        <dbReference type="ChEBI" id="CHEBI:190135"/>
    </cofactor>
</comment>
<sequence>MSFPNLGNLTREELKEALGNDELVSKLLRKAAAKGGRANHAGVESNAPPDKPSRRVDVLDIEDVASKVGAGGVVAVCRCYKSASFPLCDGTHVKHNEETGDNVAPAVIKSGLPPEKRGCEFRAEISEEELLKAVTGARANNYGVKSNAPPENPTKRADMLDVEDMKKLVDEKGVVALCRCFRSSTFPLCDGSHNKHNEETGDNAGPLLLKRLPKEGDGNDAKKPSDGAGDIDGLRAISMSEVAKHNTEGDMWVAIHGKVYDVSQFLPKHPGGKSVFMPYAGKNADEGFDPIHPESIIDDHKDDVKLLGRVPESELQKEGGKAEEQAVERPPIEEVLSLYDMEEVARRVMRKTAWGYYTTGERDEYTKTGNVLAFRQVKLVPRVMVDVSNVSTATTILGFKSSMPLYISAAAKGGLSMCQDAEVALARAAHKFGIIQMAPHLGTKTLREIAEARQGDQVQFLQLYTEKDRKAAEETIKLATQLGYKALFVTVDSAGIGKRETDLRYTPGGSAPRSKSWVPLCRDCSAGLPET</sequence>
<dbReference type="GO" id="GO:0020037">
    <property type="term" value="F:heme binding"/>
    <property type="evidence" value="ECO:0007669"/>
    <property type="project" value="InterPro"/>
</dbReference>
<dbReference type="GO" id="GO:0016491">
    <property type="term" value="F:oxidoreductase activity"/>
    <property type="evidence" value="ECO:0007669"/>
    <property type="project" value="UniProtKB-KW"/>
</dbReference>
<dbReference type="InterPro" id="IPR018967">
    <property type="entry name" value="FeS-contain_CDGSH-typ"/>
</dbReference>
<keyword evidence="7" id="KW-0411">Iron-sulfur</keyword>
<feature type="region of interest" description="Disordered" evidence="9">
    <location>
        <begin position="212"/>
        <end position="232"/>
    </location>
</feature>
<comment type="cofactor">
    <cofactor evidence="1">
        <name>FMN</name>
        <dbReference type="ChEBI" id="CHEBI:58210"/>
    </cofactor>
</comment>
<dbReference type="InterPro" id="IPR036400">
    <property type="entry name" value="Cyt_B5-like_heme/steroid_sf"/>
</dbReference>
<keyword evidence="2" id="KW-0349">Heme</keyword>
<dbReference type="PROSITE" id="PS51349">
    <property type="entry name" value="FMN_HYDROXY_ACID_DH_2"/>
    <property type="match status" value="1"/>
</dbReference>
<dbReference type="Gene3D" id="3.40.5.90">
    <property type="entry name" value="CDGSH iron-sulfur domain, mitoNEET-type"/>
    <property type="match status" value="2"/>
</dbReference>
<feature type="domain" description="FMN hydroxy acid dehydrogenase" evidence="11">
    <location>
        <begin position="330"/>
        <end position="531"/>
    </location>
</feature>
<dbReference type="SMART" id="SM01117">
    <property type="entry name" value="Cyt-b5"/>
    <property type="match status" value="1"/>
</dbReference>
<dbReference type="Gene3D" id="3.10.120.10">
    <property type="entry name" value="Cytochrome b5-like heme/steroid binding domain"/>
    <property type="match status" value="1"/>
</dbReference>
<gene>
    <name evidence="12" type="ORF">TSPGSL018_17531</name>
</gene>
<dbReference type="InterPro" id="IPR018506">
    <property type="entry name" value="Cyt_B5_heme-BS"/>
</dbReference>
<feature type="region of interest" description="Disordered" evidence="9">
    <location>
        <begin position="34"/>
        <end position="54"/>
    </location>
</feature>
<proteinExistence type="predicted"/>
<dbReference type="Pfam" id="PF00173">
    <property type="entry name" value="Cyt-b5"/>
    <property type="match status" value="1"/>
</dbReference>